<keyword evidence="3" id="KW-1003">Cell membrane</keyword>
<evidence type="ECO:0000256" key="5">
    <source>
        <dbReference type="ARBA" id="ARBA00022989"/>
    </source>
</evidence>
<name>A0A517S9J7_9PLAN</name>
<dbReference type="PANTHER" id="PTHR33884">
    <property type="entry name" value="UPF0410 PROTEIN YMGE"/>
    <property type="match status" value="1"/>
</dbReference>
<protein>
    <recommendedName>
        <fullName evidence="10">Transglycosylase associated protein</fullName>
    </recommendedName>
</protein>
<keyword evidence="4 7" id="KW-0812">Transmembrane</keyword>
<dbReference type="Proteomes" id="UP000315700">
    <property type="component" value="Chromosome"/>
</dbReference>
<evidence type="ECO:0000256" key="6">
    <source>
        <dbReference type="ARBA" id="ARBA00023136"/>
    </source>
</evidence>
<evidence type="ECO:0000256" key="4">
    <source>
        <dbReference type="ARBA" id="ARBA00022692"/>
    </source>
</evidence>
<dbReference type="InterPro" id="IPR007341">
    <property type="entry name" value="Transgly_assoc"/>
</dbReference>
<dbReference type="FunCoup" id="A0A517S9J7">
    <property type="interactions" value="70"/>
</dbReference>
<accession>A0A517S9J7</accession>
<evidence type="ECO:0000256" key="7">
    <source>
        <dbReference type="SAM" id="Phobius"/>
    </source>
</evidence>
<dbReference type="OrthoDB" id="290170at2"/>
<dbReference type="EMBL" id="CP036271">
    <property type="protein sequence ID" value="QDT52815.1"/>
    <property type="molecule type" value="Genomic_DNA"/>
</dbReference>
<dbReference type="InParanoid" id="A0A517S9J7"/>
<dbReference type="Pfam" id="PF04226">
    <property type="entry name" value="Transgly_assoc"/>
    <property type="match status" value="1"/>
</dbReference>
<dbReference type="RefSeq" id="WP_145027488.1">
    <property type="nucleotide sequence ID" value="NZ_CP036271.1"/>
</dbReference>
<feature type="transmembrane region" description="Helical" evidence="7">
    <location>
        <begin position="6"/>
        <end position="21"/>
    </location>
</feature>
<keyword evidence="5 7" id="KW-1133">Transmembrane helix</keyword>
<feature type="transmembrane region" description="Helical" evidence="7">
    <location>
        <begin position="56"/>
        <end position="75"/>
    </location>
</feature>
<keyword evidence="9" id="KW-1185">Reference proteome</keyword>
<evidence type="ECO:0008006" key="10">
    <source>
        <dbReference type="Google" id="ProtNLM"/>
    </source>
</evidence>
<gene>
    <name evidence="8" type="ORF">Pan44_08280</name>
</gene>
<dbReference type="PANTHER" id="PTHR33884:SF3">
    <property type="entry name" value="UPF0410 PROTEIN YMGE"/>
    <property type="match status" value="1"/>
</dbReference>
<feature type="transmembrane region" description="Helical" evidence="7">
    <location>
        <begin position="28"/>
        <end position="50"/>
    </location>
</feature>
<sequence>MQILSWIVFGLIVGAIAKLLYPGNKKTGCLSTIALGILGSVVGGIIAKLIWGGDEIQPRGLVLSVIGALIVLAITTRMGNRRLP</sequence>
<organism evidence="8 9">
    <name type="scientific">Caulifigura coniformis</name>
    <dbReference type="NCBI Taxonomy" id="2527983"/>
    <lineage>
        <taxon>Bacteria</taxon>
        <taxon>Pseudomonadati</taxon>
        <taxon>Planctomycetota</taxon>
        <taxon>Planctomycetia</taxon>
        <taxon>Planctomycetales</taxon>
        <taxon>Planctomycetaceae</taxon>
        <taxon>Caulifigura</taxon>
    </lineage>
</organism>
<evidence type="ECO:0000313" key="9">
    <source>
        <dbReference type="Proteomes" id="UP000315700"/>
    </source>
</evidence>
<evidence type="ECO:0000256" key="3">
    <source>
        <dbReference type="ARBA" id="ARBA00022475"/>
    </source>
</evidence>
<evidence type="ECO:0000313" key="8">
    <source>
        <dbReference type="EMBL" id="QDT52815.1"/>
    </source>
</evidence>
<evidence type="ECO:0000256" key="1">
    <source>
        <dbReference type="ARBA" id="ARBA00004651"/>
    </source>
</evidence>
<keyword evidence="6 7" id="KW-0472">Membrane</keyword>
<comment type="subcellular location">
    <subcellularLocation>
        <location evidence="1">Cell membrane</location>
        <topology evidence="1">Multi-pass membrane protein</topology>
    </subcellularLocation>
</comment>
<proteinExistence type="inferred from homology"/>
<evidence type="ECO:0000256" key="2">
    <source>
        <dbReference type="ARBA" id="ARBA00011006"/>
    </source>
</evidence>
<dbReference type="AlphaFoldDB" id="A0A517S9J7"/>
<reference evidence="8 9" key="1">
    <citation type="submission" date="2019-02" db="EMBL/GenBank/DDBJ databases">
        <title>Deep-cultivation of Planctomycetes and their phenomic and genomic characterization uncovers novel biology.</title>
        <authorList>
            <person name="Wiegand S."/>
            <person name="Jogler M."/>
            <person name="Boedeker C."/>
            <person name="Pinto D."/>
            <person name="Vollmers J."/>
            <person name="Rivas-Marin E."/>
            <person name="Kohn T."/>
            <person name="Peeters S.H."/>
            <person name="Heuer A."/>
            <person name="Rast P."/>
            <person name="Oberbeckmann S."/>
            <person name="Bunk B."/>
            <person name="Jeske O."/>
            <person name="Meyerdierks A."/>
            <person name="Storesund J.E."/>
            <person name="Kallscheuer N."/>
            <person name="Luecker S."/>
            <person name="Lage O.M."/>
            <person name="Pohl T."/>
            <person name="Merkel B.J."/>
            <person name="Hornburger P."/>
            <person name="Mueller R.-W."/>
            <person name="Bruemmer F."/>
            <person name="Labrenz M."/>
            <person name="Spormann A.M."/>
            <person name="Op den Camp H."/>
            <person name="Overmann J."/>
            <person name="Amann R."/>
            <person name="Jetten M.S.M."/>
            <person name="Mascher T."/>
            <person name="Medema M.H."/>
            <person name="Devos D.P."/>
            <person name="Kaster A.-K."/>
            <person name="Ovreas L."/>
            <person name="Rohde M."/>
            <person name="Galperin M.Y."/>
            <person name="Jogler C."/>
        </authorList>
    </citation>
    <scope>NUCLEOTIDE SEQUENCE [LARGE SCALE GENOMIC DNA]</scope>
    <source>
        <strain evidence="8 9">Pan44</strain>
    </source>
</reference>
<comment type="similarity">
    <text evidence="2">Belongs to the UPF0410 family.</text>
</comment>
<dbReference type="KEGG" id="ccos:Pan44_08280"/>
<dbReference type="GO" id="GO:0005886">
    <property type="term" value="C:plasma membrane"/>
    <property type="evidence" value="ECO:0007669"/>
    <property type="project" value="UniProtKB-SubCell"/>
</dbReference>